<gene>
    <name evidence="1" type="ORF">DCG65_00630</name>
</gene>
<proteinExistence type="predicted"/>
<reference evidence="1 2" key="1">
    <citation type="journal article" date="2018" name="Nat. Biotechnol.">
        <title>A standardized bacterial taxonomy based on genome phylogeny substantially revises the tree of life.</title>
        <authorList>
            <person name="Parks D.H."/>
            <person name="Chuvochina M."/>
            <person name="Waite D.W."/>
            <person name="Rinke C."/>
            <person name="Skarshewski A."/>
            <person name="Chaumeil P.A."/>
            <person name="Hugenholtz P."/>
        </authorList>
    </citation>
    <scope>NUCLEOTIDE SEQUENCE [LARGE SCALE GENOMIC DNA]</scope>
    <source>
        <strain evidence="1">UBA8557</strain>
    </source>
</reference>
<dbReference type="AlphaFoldDB" id="A0A3B9KWF9"/>
<dbReference type="Proteomes" id="UP000259173">
    <property type="component" value="Unassembled WGS sequence"/>
</dbReference>
<comment type="caution">
    <text evidence="1">The sequence shown here is derived from an EMBL/GenBank/DDBJ whole genome shotgun (WGS) entry which is preliminary data.</text>
</comment>
<evidence type="ECO:0000313" key="1">
    <source>
        <dbReference type="EMBL" id="HAE93032.1"/>
    </source>
</evidence>
<sequence length="93" mass="9718">MPRASAHRAVFKPEAVGAMRRPLALENVETAADQHGPCANVFGVKRCKRRVESADAKGRIRSADKMSPGPFVYLPHHGAASIAAAALQGSGAA</sequence>
<accession>A0A3B9KWF9</accession>
<evidence type="ECO:0000313" key="2">
    <source>
        <dbReference type="Proteomes" id="UP000259173"/>
    </source>
</evidence>
<organism evidence="1 2">
    <name type="scientific">Hyphomonas atlantica</name>
    <dbReference type="NCBI Taxonomy" id="1280948"/>
    <lineage>
        <taxon>Bacteria</taxon>
        <taxon>Pseudomonadati</taxon>
        <taxon>Pseudomonadota</taxon>
        <taxon>Alphaproteobacteria</taxon>
        <taxon>Hyphomonadales</taxon>
        <taxon>Hyphomonadaceae</taxon>
        <taxon>Hyphomonas</taxon>
    </lineage>
</organism>
<name>A0A3B9KWF9_9PROT</name>
<dbReference type="EMBL" id="DMBR01000017">
    <property type="protein sequence ID" value="HAE93032.1"/>
    <property type="molecule type" value="Genomic_DNA"/>
</dbReference>
<protein>
    <submittedName>
        <fullName evidence="1">Uncharacterized protein</fullName>
    </submittedName>
</protein>